<dbReference type="Pfam" id="PF00590">
    <property type="entry name" value="TP_methylase"/>
    <property type="match status" value="1"/>
</dbReference>
<keyword evidence="3" id="KW-1185">Reference proteome</keyword>
<feature type="domain" description="Tetrapyrrole methylase" evidence="1">
    <location>
        <begin position="9"/>
        <end position="208"/>
    </location>
</feature>
<proteinExistence type="predicted"/>
<comment type="caution">
    <text evidence="2">The sequence shown here is derived from an EMBL/GenBank/DDBJ whole genome shotgun (WGS) entry which is preliminary data.</text>
</comment>
<organism evidence="2 3">
    <name type="scientific">Rhodobium orientis</name>
    <dbReference type="NCBI Taxonomy" id="34017"/>
    <lineage>
        <taxon>Bacteria</taxon>
        <taxon>Pseudomonadati</taxon>
        <taxon>Pseudomonadota</taxon>
        <taxon>Alphaproteobacteria</taxon>
        <taxon>Hyphomicrobiales</taxon>
        <taxon>Rhodobiaceae</taxon>
        <taxon>Rhodobium</taxon>
    </lineage>
</organism>
<sequence>MRHIMSYDIYIVGIGIKWIEHITLEVDRVLGFCKEILYIERAPGIEEYFAEKADFVTNLTDLYSEDSERTETYHEMATRVVDSALEHSPVAFALYGHPTIYAYPPFLVREMAASLGLSVKLLPGISALDCLFCDLAIDPSVNGIQMFEATDLLLREHPINTAAATVIWQIGSLETALFSSARSAASRFDRFRDYLLRFFPEHHPIYAVYSQPHPMLKSQVHKFEISKIEQFSTVLHSAVTLYLPPRMPSEVKNVELLSKLQDPNYLRNLTAT</sequence>
<dbReference type="InterPro" id="IPR000878">
    <property type="entry name" value="4pyrrol_Mease"/>
</dbReference>
<dbReference type="GO" id="GO:0008168">
    <property type="term" value="F:methyltransferase activity"/>
    <property type="evidence" value="ECO:0007669"/>
    <property type="project" value="InterPro"/>
</dbReference>
<dbReference type="CDD" id="cd19916">
    <property type="entry name" value="OphMA_like"/>
    <property type="match status" value="1"/>
</dbReference>
<protein>
    <recommendedName>
        <fullName evidence="1">Tetrapyrrole methylase domain-containing protein</fullName>
    </recommendedName>
</protein>
<dbReference type="EMBL" id="NPEV01000027">
    <property type="protein sequence ID" value="RAI26671.1"/>
    <property type="molecule type" value="Genomic_DNA"/>
</dbReference>
<dbReference type="InterPro" id="IPR014777">
    <property type="entry name" value="4pyrrole_Mease_sub1"/>
</dbReference>
<name>A0A327JKQ4_9HYPH</name>
<dbReference type="AlphaFoldDB" id="A0A327JKQ4"/>
<accession>A0A327JKQ4</accession>
<evidence type="ECO:0000259" key="1">
    <source>
        <dbReference type="Pfam" id="PF00590"/>
    </source>
</evidence>
<dbReference type="InterPro" id="IPR035996">
    <property type="entry name" value="4pyrrol_Methylase_sf"/>
</dbReference>
<gene>
    <name evidence="2" type="ORF">CH339_13060</name>
</gene>
<dbReference type="OrthoDB" id="1459304at2"/>
<reference evidence="2 3" key="1">
    <citation type="submission" date="2017-07" db="EMBL/GenBank/DDBJ databases">
        <title>Draft Genome Sequences of Select Purple Nonsulfur Bacteria.</title>
        <authorList>
            <person name="Lasarre B."/>
            <person name="Mckinlay J.B."/>
        </authorList>
    </citation>
    <scope>NUCLEOTIDE SEQUENCE [LARGE SCALE GENOMIC DNA]</scope>
    <source>
        <strain evidence="2 3">DSM 11290</strain>
    </source>
</reference>
<evidence type="ECO:0000313" key="2">
    <source>
        <dbReference type="EMBL" id="RAI26671.1"/>
    </source>
</evidence>
<dbReference type="Gene3D" id="3.40.1010.10">
    <property type="entry name" value="Cobalt-precorrin-4 Transmethylase, Domain 1"/>
    <property type="match status" value="1"/>
</dbReference>
<dbReference type="Proteomes" id="UP000249299">
    <property type="component" value="Unassembled WGS sequence"/>
</dbReference>
<evidence type="ECO:0000313" key="3">
    <source>
        <dbReference type="Proteomes" id="UP000249299"/>
    </source>
</evidence>
<dbReference type="SUPFAM" id="SSF53790">
    <property type="entry name" value="Tetrapyrrole methylase"/>
    <property type="match status" value="1"/>
</dbReference>